<reference evidence="1 2" key="1">
    <citation type="journal article" date="2018" name="PLoS Genet.">
        <title>Population sequencing reveals clonal diversity and ancestral inbreeding in the grapevine cultivar Chardonnay.</title>
        <authorList>
            <person name="Roach M.J."/>
            <person name="Johnson D.L."/>
            <person name="Bohlmann J."/>
            <person name="van Vuuren H.J."/>
            <person name="Jones S.J."/>
            <person name="Pretorius I.S."/>
            <person name="Schmidt S.A."/>
            <person name="Borneman A.R."/>
        </authorList>
    </citation>
    <scope>NUCLEOTIDE SEQUENCE [LARGE SCALE GENOMIC DNA]</scope>
    <source>
        <strain evidence="2">cv. Chardonnay</strain>
        <tissue evidence="1">Leaf</tissue>
    </source>
</reference>
<dbReference type="EMBL" id="QGNW01001520">
    <property type="protein sequence ID" value="RVW37885.1"/>
    <property type="molecule type" value="Genomic_DNA"/>
</dbReference>
<evidence type="ECO:0000313" key="1">
    <source>
        <dbReference type="EMBL" id="RVW37885.1"/>
    </source>
</evidence>
<dbReference type="AlphaFoldDB" id="A0A438DQY2"/>
<evidence type="ECO:0000313" key="2">
    <source>
        <dbReference type="Proteomes" id="UP000288805"/>
    </source>
</evidence>
<organism evidence="1 2">
    <name type="scientific">Vitis vinifera</name>
    <name type="common">Grape</name>
    <dbReference type="NCBI Taxonomy" id="29760"/>
    <lineage>
        <taxon>Eukaryota</taxon>
        <taxon>Viridiplantae</taxon>
        <taxon>Streptophyta</taxon>
        <taxon>Embryophyta</taxon>
        <taxon>Tracheophyta</taxon>
        <taxon>Spermatophyta</taxon>
        <taxon>Magnoliopsida</taxon>
        <taxon>eudicotyledons</taxon>
        <taxon>Gunneridae</taxon>
        <taxon>Pentapetalae</taxon>
        <taxon>rosids</taxon>
        <taxon>Vitales</taxon>
        <taxon>Vitaceae</taxon>
        <taxon>Viteae</taxon>
        <taxon>Vitis</taxon>
    </lineage>
</organism>
<accession>A0A438DQY2</accession>
<proteinExistence type="predicted"/>
<sequence>MLSTPSSLLTQHKCIHDLLLNTNVAGAKDVMTPISMSQALTLHDGSSSINAMQYHHVIGAFQYLAFARPHIYFTMSKLA</sequence>
<protein>
    <submittedName>
        <fullName evidence="1">Retrovirus-related Pol polyprotein from transposon RE1</fullName>
    </submittedName>
</protein>
<dbReference type="Proteomes" id="UP000288805">
    <property type="component" value="Unassembled WGS sequence"/>
</dbReference>
<name>A0A438DQY2_VITVI</name>
<gene>
    <name evidence="1" type="primary">RE1_995</name>
    <name evidence="1" type="ORF">CK203_094205</name>
</gene>
<comment type="caution">
    <text evidence="1">The sequence shown here is derived from an EMBL/GenBank/DDBJ whole genome shotgun (WGS) entry which is preliminary data.</text>
</comment>